<keyword evidence="6 9" id="KW-0482">Metalloprotease</keyword>
<evidence type="ECO:0000256" key="8">
    <source>
        <dbReference type="ARBA" id="ARBA00026100"/>
    </source>
</evidence>
<evidence type="ECO:0000313" key="12">
    <source>
        <dbReference type="EMBL" id="TKD01392.1"/>
    </source>
</evidence>
<dbReference type="OrthoDB" id="9773538at2"/>
<dbReference type="PANTHER" id="PTHR43660">
    <property type="entry name" value="DIPEPTIDYL CARBOXYPEPTIDASE"/>
    <property type="match status" value="1"/>
</dbReference>
<keyword evidence="13" id="KW-1185">Reference proteome</keyword>
<dbReference type="RefSeq" id="WP_136932838.1">
    <property type="nucleotide sequence ID" value="NZ_SSMQ01000040.1"/>
</dbReference>
<evidence type="ECO:0000256" key="6">
    <source>
        <dbReference type="ARBA" id="ARBA00023049"/>
    </source>
</evidence>
<comment type="caution">
    <text evidence="12">The sequence shown here is derived from an EMBL/GenBank/DDBJ whole genome shotgun (WGS) entry which is preliminary data.</text>
</comment>
<sequence>MPESHENPLLGLGYEIPFDRIRGEHVQPAVKELLAEAKARLDALAAAAGPRTFENTITALERVTEQLDFVMGVVGHLESVATTPELRAAYSAVQPEVSEFFSGIALSEPVWNALKAYAATDEAKALTGTRKRLLEKTIADFKRSGADLDPEGKKRLAEIDVELAQITLRYGQNVLDATNAFELVIGERDGLAGLPEGAVLAAKASAEAKGLSGYRFTMQAPSYLPVMTYLDDRSIRERMYKAYATRATEGPWDNRPLLQRILVLRREKARLLGFESFADLVLEDRMAKSGHAARTFVQTLRDKTQTHFDRENAELQAYRKEIEGPDAPAIEPWDVAYYAEKLRHARYDFDEESLRPYFSAEKALDGVFAIASALYGVRIEPSPETKAWHETVSTYRIVEPNGHASAVFYVDLWPRESKRDGAWMQGLVTGVGSPKVAASHLEVLAGNLTPPIGDRPALLNHREVETLFHEFGHLMHHASSCVEVRTLAGTNVAWDFVELPSQIMENWCWEKEALDLFARHHETNEPIPAPLLERMRAARTFRTANAMMRQLGFAEVDLALHVDWDPARDGDPTAYGREILSRHSPAPLPGDHAMLASFSHLFSSPVGYAAGYYSYKWAEVLDADAFSRFKREGLFSREVGEAFRSEILARGDSEDPMVLYRRFMGREPTLEALLERDGLIASGTAVAV</sequence>
<organism evidence="12 13">
    <name type="scientific">Polyangium fumosum</name>
    <dbReference type="NCBI Taxonomy" id="889272"/>
    <lineage>
        <taxon>Bacteria</taxon>
        <taxon>Pseudomonadati</taxon>
        <taxon>Myxococcota</taxon>
        <taxon>Polyangia</taxon>
        <taxon>Polyangiales</taxon>
        <taxon>Polyangiaceae</taxon>
        <taxon>Polyangium</taxon>
    </lineage>
</organism>
<accession>A0A4U1J2N8</accession>
<evidence type="ECO:0000256" key="3">
    <source>
        <dbReference type="ARBA" id="ARBA00022723"/>
    </source>
</evidence>
<keyword evidence="4 9" id="KW-0378">Hydrolase</keyword>
<comment type="cofactor">
    <cofactor evidence="9">
        <name>Zn(2+)</name>
        <dbReference type="ChEBI" id="CHEBI:29105"/>
    </cofactor>
    <text evidence="9">Binds 1 zinc ion.</text>
</comment>
<dbReference type="EMBL" id="SSMQ01000040">
    <property type="protein sequence ID" value="TKD01392.1"/>
    <property type="molecule type" value="Genomic_DNA"/>
</dbReference>
<dbReference type="GO" id="GO:0006508">
    <property type="term" value="P:proteolysis"/>
    <property type="evidence" value="ECO:0007669"/>
    <property type="project" value="UniProtKB-KW"/>
</dbReference>
<comment type="similarity">
    <text evidence="1 9">Belongs to the peptidase M3 family.</text>
</comment>
<reference evidence="12 13" key="1">
    <citation type="submission" date="2019-04" db="EMBL/GenBank/DDBJ databases">
        <authorList>
            <person name="Li Y."/>
            <person name="Wang J."/>
        </authorList>
    </citation>
    <scope>NUCLEOTIDE SEQUENCE [LARGE SCALE GENOMIC DNA]</scope>
    <source>
        <strain evidence="12 13">DSM 14668</strain>
    </source>
</reference>
<evidence type="ECO:0000256" key="5">
    <source>
        <dbReference type="ARBA" id="ARBA00022833"/>
    </source>
</evidence>
<evidence type="ECO:0000256" key="1">
    <source>
        <dbReference type="ARBA" id="ARBA00006040"/>
    </source>
</evidence>
<dbReference type="InterPro" id="IPR045666">
    <property type="entry name" value="OpdA_N"/>
</dbReference>
<evidence type="ECO:0000256" key="4">
    <source>
        <dbReference type="ARBA" id="ARBA00022801"/>
    </source>
</evidence>
<dbReference type="FunFam" id="3.40.390.10:FF:000009">
    <property type="entry name" value="Oligopeptidase A"/>
    <property type="match status" value="1"/>
</dbReference>
<evidence type="ECO:0000256" key="7">
    <source>
        <dbReference type="ARBA" id="ARBA00024603"/>
    </source>
</evidence>
<dbReference type="GO" id="GO:0004222">
    <property type="term" value="F:metalloendopeptidase activity"/>
    <property type="evidence" value="ECO:0007669"/>
    <property type="project" value="UniProtKB-EC"/>
</dbReference>
<dbReference type="InterPro" id="IPR024077">
    <property type="entry name" value="Neurolysin/TOP_dom2"/>
</dbReference>
<dbReference type="GO" id="GO:0005829">
    <property type="term" value="C:cytosol"/>
    <property type="evidence" value="ECO:0007669"/>
    <property type="project" value="UniProtKB-ARBA"/>
</dbReference>
<protein>
    <recommendedName>
        <fullName evidence="8">oligopeptidase A</fullName>
        <ecNumber evidence="8">3.4.24.70</ecNumber>
    </recommendedName>
</protein>
<proteinExistence type="inferred from homology"/>
<keyword evidence="3 9" id="KW-0479">Metal-binding</keyword>
<dbReference type="GO" id="GO:0046872">
    <property type="term" value="F:metal ion binding"/>
    <property type="evidence" value="ECO:0007669"/>
    <property type="project" value="UniProtKB-UniRule"/>
</dbReference>
<comment type="catalytic activity">
    <reaction evidence="7">
        <text>Hydrolysis of oligopeptides, with broad specificity. Gly or Ala commonly occur as P1 or P1' residues, but more distant residues are also important, as is shown by the fact that Z-Gly-Pro-Gly-|-Gly-Pro-Ala is cleaved, but not Z-(Gly)(5).</text>
        <dbReference type="EC" id="3.4.24.70"/>
    </reaction>
</comment>
<evidence type="ECO:0000259" key="11">
    <source>
        <dbReference type="Pfam" id="PF19310"/>
    </source>
</evidence>
<dbReference type="SUPFAM" id="SSF55486">
    <property type="entry name" value="Metalloproteases ('zincins'), catalytic domain"/>
    <property type="match status" value="1"/>
</dbReference>
<keyword evidence="5 9" id="KW-0862">Zinc</keyword>
<gene>
    <name evidence="12" type="ORF">E8A74_31615</name>
</gene>
<feature type="domain" description="Peptidase M3A/M3B catalytic" evidence="10">
    <location>
        <begin position="226"/>
        <end position="676"/>
    </location>
</feature>
<dbReference type="PANTHER" id="PTHR43660:SF1">
    <property type="entry name" value="DIPEPTIDYL CARBOXYPEPTIDASE"/>
    <property type="match status" value="1"/>
</dbReference>
<evidence type="ECO:0000256" key="9">
    <source>
        <dbReference type="RuleBase" id="RU003435"/>
    </source>
</evidence>
<evidence type="ECO:0000259" key="10">
    <source>
        <dbReference type="Pfam" id="PF01432"/>
    </source>
</evidence>
<evidence type="ECO:0000313" key="13">
    <source>
        <dbReference type="Proteomes" id="UP000309215"/>
    </source>
</evidence>
<dbReference type="AlphaFoldDB" id="A0A4U1J2N8"/>
<dbReference type="Proteomes" id="UP000309215">
    <property type="component" value="Unassembled WGS sequence"/>
</dbReference>
<dbReference type="Gene3D" id="1.10.1370.40">
    <property type="match status" value="1"/>
</dbReference>
<dbReference type="InterPro" id="IPR045090">
    <property type="entry name" value="Pept_M3A_M3B"/>
</dbReference>
<evidence type="ECO:0000256" key="2">
    <source>
        <dbReference type="ARBA" id="ARBA00022670"/>
    </source>
</evidence>
<name>A0A4U1J2N8_9BACT</name>
<dbReference type="InterPro" id="IPR024079">
    <property type="entry name" value="MetalloPept_cat_dom_sf"/>
</dbReference>
<dbReference type="Gene3D" id="3.40.390.10">
    <property type="entry name" value="Collagenase (Catalytic Domain)"/>
    <property type="match status" value="1"/>
</dbReference>
<dbReference type="Pfam" id="PF01432">
    <property type="entry name" value="Peptidase_M3"/>
    <property type="match status" value="1"/>
</dbReference>
<feature type="domain" description="Oligopeptidase A N-terminal" evidence="11">
    <location>
        <begin position="30"/>
        <end position="151"/>
    </location>
</feature>
<dbReference type="CDD" id="cd06456">
    <property type="entry name" value="M3A_DCP"/>
    <property type="match status" value="1"/>
</dbReference>
<dbReference type="InterPro" id="IPR001567">
    <property type="entry name" value="Pept_M3A_M3B_dom"/>
</dbReference>
<dbReference type="InterPro" id="IPR034005">
    <property type="entry name" value="M3A_DCP"/>
</dbReference>
<keyword evidence="2 9" id="KW-0645">Protease</keyword>
<dbReference type="Pfam" id="PF19310">
    <property type="entry name" value="TOP_N"/>
    <property type="match status" value="1"/>
</dbReference>
<dbReference type="EC" id="3.4.24.70" evidence="8"/>
<dbReference type="Gene3D" id="1.10.1370.10">
    <property type="entry name" value="Neurolysin, domain 3"/>
    <property type="match status" value="1"/>
</dbReference>